<accession>A0A0E9U2Y1</accession>
<dbReference type="AlphaFoldDB" id="A0A0E9U2Y1"/>
<name>A0A0E9U2Y1_ANGAN</name>
<evidence type="ECO:0000313" key="1">
    <source>
        <dbReference type="EMBL" id="JAH60244.1"/>
    </source>
</evidence>
<reference evidence="1" key="1">
    <citation type="submission" date="2014-11" db="EMBL/GenBank/DDBJ databases">
        <authorList>
            <person name="Amaro Gonzalez C."/>
        </authorList>
    </citation>
    <scope>NUCLEOTIDE SEQUENCE</scope>
</reference>
<protein>
    <submittedName>
        <fullName evidence="1">Uncharacterized protein</fullName>
    </submittedName>
</protein>
<reference evidence="1" key="2">
    <citation type="journal article" date="2015" name="Fish Shellfish Immunol.">
        <title>Early steps in the European eel (Anguilla anguilla)-Vibrio vulnificus interaction in the gills: Role of the RtxA13 toxin.</title>
        <authorList>
            <person name="Callol A."/>
            <person name="Pajuelo D."/>
            <person name="Ebbesson L."/>
            <person name="Teles M."/>
            <person name="MacKenzie S."/>
            <person name="Amaro C."/>
        </authorList>
    </citation>
    <scope>NUCLEOTIDE SEQUENCE</scope>
</reference>
<dbReference type="EMBL" id="GBXM01048333">
    <property type="protein sequence ID" value="JAH60244.1"/>
    <property type="molecule type" value="Transcribed_RNA"/>
</dbReference>
<sequence>MSDGENFFTAYLERCHFCV</sequence>
<proteinExistence type="predicted"/>
<organism evidence="1">
    <name type="scientific">Anguilla anguilla</name>
    <name type="common">European freshwater eel</name>
    <name type="synonym">Muraena anguilla</name>
    <dbReference type="NCBI Taxonomy" id="7936"/>
    <lineage>
        <taxon>Eukaryota</taxon>
        <taxon>Metazoa</taxon>
        <taxon>Chordata</taxon>
        <taxon>Craniata</taxon>
        <taxon>Vertebrata</taxon>
        <taxon>Euteleostomi</taxon>
        <taxon>Actinopterygii</taxon>
        <taxon>Neopterygii</taxon>
        <taxon>Teleostei</taxon>
        <taxon>Anguilliformes</taxon>
        <taxon>Anguillidae</taxon>
        <taxon>Anguilla</taxon>
    </lineage>
</organism>